<evidence type="ECO:0000313" key="1">
    <source>
        <dbReference type="EMBL" id="EKC19750.1"/>
    </source>
</evidence>
<protein>
    <submittedName>
        <fullName evidence="1">Uncharacterized protein</fullName>
    </submittedName>
</protein>
<reference evidence="1" key="1">
    <citation type="journal article" date="2012" name="Nature">
        <title>The oyster genome reveals stress adaptation and complexity of shell formation.</title>
        <authorList>
            <person name="Zhang G."/>
            <person name="Fang X."/>
            <person name="Guo X."/>
            <person name="Li L."/>
            <person name="Luo R."/>
            <person name="Xu F."/>
            <person name="Yang P."/>
            <person name="Zhang L."/>
            <person name="Wang X."/>
            <person name="Qi H."/>
            <person name="Xiong Z."/>
            <person name="Que H."/>
            <person name="Xie Y."/>
            <person name="Holland P.W."/>
            <person name="Paps J."/>
            <person name="Zhu Y."/>
            <person name="Wu F."/>
            <person name="Chen Y."/>
            <person name="Wang J."/>
            <person name="Peng C."/>
            <person name="Meng J."/>
            <person name="Yang L."/>
            <person name="Liu J."/>
            <person name="Wen B."/>
            <person name="Zhang N."/>
            <person name="Huang Z."/>
            <person name="Zhu Q."/>
            <person name="Feng Y."/>
            <person name="Mount A."/>
            <person name="Hedgecock D."/>
            <person name="Xu Z."/>
            <person name="Liu Y."/>
            <person name="Domazet-Loso T."/>
            <person name="Du Y."/>
            <person name="Sun X."/>
            <person name="Zhang S."/>
            <person name="Liu B."/>
            <person name="Cheng P."/>
            <person name="Jiang X."/>
            <person name="Li J."/>
            <person name="Fan D."/>
            <person name="Wang W."/>
            <person name="Fu W."/>
            <person name="Wang T."/>
            <person name="Wang B."/>
            <person name="Zhang J."/>
            <person name="Peng Z."/>
            <person name="Li Y."/>
            <person name="Li N."/>
            <person name="Wang J."/>
            <person name="Chen M."/>
            <person name="He Y."/>
            <person name="Tan F."/>
            <person name="Song X."/>
            <person name="Zheng Q."/>
            <person name="Huang R."/>
            <person name="Yang H."/>
            <person name="Du X."/>
            <person name="Chen L."/>
            <person name="Yang M."/>
            <person name="Gaffney P.M."/>
            <person name="Wang S."/>
            <person name="Luo L."/>
            <person name="She Z."/>
            <person name="Ming Y."/>
            <person name="Huang W."/>
            <person name="Zhang S."/>
            <person name="Huang B."/>
            <person name="Zhang Y."/>
            <person name="Qu T."/>
            <person name="Ni P."/>
            <person name="Miao G."/>
            <person name="Wang J."/>
            <person name="Wang Q."/>
            <person name="Steinberg C.E."/>
            <person name="Wang H."/>
            <person name="Li N."/>
            <person name="Qian L."/>
            <person name="Zhang G."/>
            <person name="Li Y."/>
            <person name="Yang H."/>
            <person name="Liu X."/>
            <person name="Wang J."/>
            <person name="Yin Y."/>
            <person name="Wang J."/>
        </authorList>
    </citation>
    <scope>NUCLEOTIDE SEQUENCE [LARGE SCALE GENOMIC DNA]</scope>
    <source>
        <strain evidence="1">05x7-T-G4-1.051#20</strain>
    </source>
</reference>
<name>K1PTL2_MAGGI</name>
<gene>
    <name evidence="1" type="ORF">CGI_10007714</name>
</gene>
<dbReference type="EMBL" id="JH816653">
    <property type="protein sequence ID" value="EKC19750.1"/>
    <property type="molecule type" value="Genomic_DNA"/>
</dbReference>
<sequence>MATASSLVKEKRYVFCWKEKTLNHTFLKNESEEHMNRLDREIREIERVGKKADRGTIYCACGVLGLVIGLILVFVYIL</sequence>
<organism evidence="1">
    <name type="scientific">Magallana gigas</name>
    <name type="common">Pacific oyster</name>
    <name type="synonym">Crassostrea gigas</name>
    <dbReference type="NCBI Taxonomy" id="29159"/>
    <lineage>
        <taxon>Eukaryota</taxon>
        <taxon>Metazoa</taxon>
        <taxon>Spiralia</taxon>
        <taxon>Lophotrochozoa</taxon>
        <taxon>Mollusca</taxon>
        <taxon>Bivalvia</taxon>
        <taxon>Autobranchia</taxon>
        <taxon>Pteriomorphia</taxon>
        <taxon>Ostreida</taxon>
        <taxon>Ostreoidea</taxon>
        <taxon>Ostreidae</taxon>
        <taxon>Magallana</taxon>
    </lineage>
</organism>
<accession>K1PTL2</accession>
<dbReference type="HOGENOM" id="CLU_2624436_0_0_1"/>
<proteinExistence type="predicted"/>
<dbReference type="AlphaFoldDB" id="K1PTL2"/>
<dbReference type="InParanoid" id="K1PTL2"/>